<dbReference type="Pfam" id="PF02518">
    <property type="entry name" value="HATPase_c"/>
    <property type="match status" value="1"/>
</dbReference>
<dbReference type="InterPro" id="IPR036890">
    <property type="entry name" value="HATPase_C_sf"/>
</dbReference>
<dbReference type="EMBL" id="SOGO01000022">
    <property type="protein sequence ID" value="TFD03164.1"/>
    <property type="molecule type" value="Genomic_DNA"/>
</dbReference>
<dbReference type="SUPFAM" id="SSF55874">
    <property type="entry name" value="ATPase domain of HSP90 chaperone/DNA topoisomerase II/histidine kinase"/>
    <property type="match status" value="1"/>
</dbReference>
<feature type="domain" description="Histidine kinase/HSP90-like ATPase" evidence="5">
    <location>
        <begin position="288"/>
        <end position="386"/>
    </location>
</feature>
<keyword evidence="4" id="KW-1133">Transmembrane helix</keyword>
<keyword evidence="4" id="KW-0812">Transmembrane</keyword>
<dbReference type="InterPro" id="IPR050482">
    <property type="entry name" value="Sensor_HK_TwoCompSys"/>
</dbReference>
<evidence type="ECO:0000256" key="1">
    <source>
        <dbReference type="ARBA" id="ARBA00022679"/>
    </source>
</evidence>
<evidence type="ECO:0000259" key="5">
    <source>
        <dbReference type="SMART" id="SM00387"/>
    </source>
</evidence>
<gene>
    <name evidence="6" type="ORF">E3T25_07515</name>
</gene>
<feature type="transmembrane region" description="Helical" evidence="4">
    <location>
        <begin position="117"/>
        <end position="136"/>
    </location>
</feature>
<sequence length="391" mass="41121">MTSRPRLMSRQSGAFAVIRLAAVPVFLLAERLVEHPEANQALFTPLLALAALYAVAAMVSEVCGRPLSTPAVLVAVDIVLIAALVATSGGPFSQLRYAFFLLPLGAALLVSPRLTAAFSAAGLSLYALIAVTYPEFAQVPRDAVGFEITQILFLAWTGSAASVLSAILARRTREVSELLAVRGRLVAQALDAEDQARRLLATSLHDHALQNLLAARHLLASEGRDNAALIGEGLDRGISQIREAVFDLHPYLLEPVGLRGAIHAIAARAGDRGGFDASVEVEAAASGVHDQLLFAIARELVANCVKHAHATSMSISIRRLADTVELIVVDDGVGIDSSEVERAPLNGHIGLASSAERAVAIGGTFEYGAGTDGRGTRVRVCLPMPARSRAA</sequence>
<protein>
    <recommendedName>
        <fullName evidence="5">Histidine kinase/HSP90-like ATPase domain-containing protein</fullName>
    </recommendedName>
</protein>
<feature type="transmembrane region" description="Helical" evidence="4">
    <location>
        <begin position="148"/>
        <end position="169"/>
    </location>
</feature>
<comment type="caution">
    <text evidence="6">The sequence shown here is derived from an EMBL/GenBank/DDBJ whole genome shotgun (WGS) entry which is preliminary data.</text>
</comment>
<evidence type="ECO:0000313" key="7">
    <source>
        <dbReference type="Proteomes" id="UP000297851"/>
    </source>
</evidence>
<dbReference type="CDD" id="cd16917">
    <property type="entry name" value="HATPase_UhpB-NarQ-NarX-like"/>
    <property type="match status" value="1"/>
</dbReference>
<keyword evidence="3" id="KW-0902">Two-component regulatory system</keyword>
<dbReference type="SMART" id="SM00387">
    <property type="entry name" value="HATPase_c"/>
    <property type="match status" value="1"/>
</dbReference>
<keyword evidence="1" id="KW-0808">Transferase</keyword>
<evidence type="ECO:0000256" key="4">
    <source>
        <dbReference type="SAM" id="Phobius"/>
    </source>
</evidence>
<dbReference type="PANTHER" id="PTHR24421">
    <property type="entry name" value="NITRATE/NITRITE SENSOR PROTEIN NARX-RELATED"/>
    <property type="match status" value="1"/>
</dbReference>
<keyword evidence="7" id="KW-1185">Reference proteome</keyword>
<feature type="transmembrane region" description="Helical" evidence="4">
    <location>
        <begin position="12"/>
        <end position="29"/>
    </location>
</feature>
<keyword evidence="4" id="KW-0472">Membrane</keyword>
<dbReference type="Proteomes" id="UP000297851">
    <property type="component" value="Unassembled WGS sequence"/>
</dbReference>
<evidence type="ECO:0000313" key="6">
    <source>
        <dbReference type="EMBL" id="TFD03164.1"/>
    </source>
</evidence>
<organism evidence="6 7">
    <name type="scientific">Cryobacterium sandaracinum</name>
    <dbReference type="NCBI Taxonomy" id="1259247"/>
    <lineage>
        <taxon>Bacteria</taxon>
        <taxon>Bacillati</taxon>
        <taxon>Actinomycetota</taxon>
        <taxon>Actinomycetes</taxon>
        <taxon>Micrococcales</taxon>
        <taxon>Microbacteriaceae</taxon>
        <taxon>Cryobacterium</taxon>
    </lineage>
</organism>
<feature type="transmembrane region" description="Helical" evidence="4">
    <location>
        <begin position="71"/>
        <end position="88"/>
    </location>
</feature>
<keyword evidence="2" id="KW-0418">Kinase</keyword>
<name>A0ABY2JDE6_9MICO</name>
<evidence type="ECO:0000256" key="3">
    <source>
        <dbReference type="ARBA" id="ARBA00023012"/>
    </source>
</evidence>
<feature type="transmembrane region" description="Helical" evidence="4">
    <location>
        <begin position="41"/>
        <end position="59"/>
    </location>
</feature>
<dbReference type="InterPro" id="IPR003594">
    <property type="entry name" value="HATPase_dom"/>
</dbReference>
<accession>A0ABY2JDE6</accession>
<reference evidence="6 7" key="1">
    <citation type="submission" date="2019-03" db="EMBL/GenBank/DDBJ databases">
        <title>Genomics of glacier-inhabiting Cryobacterium strains.</title>
        <authorList>
            <person name="Liu Q."/>
            <person name="Xin Y.-H."/>
        </authorList>
    </citation>
    <scope>NUCLEOTIDE SEQUENCE [LARGE SCALE GENOMIC DNA]</scope>
    <source>
        <strain evidence="6 7">TMT2-16</strain>
    </source>
</reference>
<proteinExistence type="predicted"/>
<dbReference type="RefSeq" id="WP_104101655.1">
    <property type="nucleotide sequence ID" value="NZ_SOGO01000022.1"/>
</dbReference>
<dbReference type="Gene3D" id="3.30.565.10">
    <property type="entry name" value="Histidine kinase-like ATPase, C-terminal domain"/>
    <property type="match status" value="1"/>
</dbReference>
<evidence type="ECO:0000256" key="2">
    <source>
        <dbReference type="ARBA" id="ARBA00022777"/>
    </source>
</evidence>